<protein>
    <submittedName>
        <fullName evidence="1">Uncharacterized protein</fullName>
    </submittedName>
</protein>
<dbReference type="EMBL" id="BK016015">
    <property type="protein sequence ID" value="DAF89713.1"/>
    <property type="molecule type" value="Genomic_DNA"/>
</dbReference>
<organism evidence="1">
    <name type="scientific">Siphoviridae sp. ctCS019</name>
    <dbReference type="NCBI Taxonomy" id="2825378"/>
    <lineage>
        <taxon>Viruses</taxon>
        <taxon>Duplodnaviria</taxon>
        <taxon>Heunggongvirae</taxon>
        <taxon>Uroviricota</taxon>
        <taxon>Caudoviricetes</taxon>
    </lineage>
</organism>
<proteinExistence type="predicted"/>
<evidence type="ECO:0000313" key="1">
    <source>
        <dbReference type="EMBL" id="DAF89713.1"/>
    </source>
</evidence>
<accession>A0A8S5U5G0</accession>
<reference evidence="1" key="1">
    <citation type="journal article" date="2021" name="Proc. Natl. Acad. Sci. U.S.A.">
        <title>A Catalog of Tens of Thousands of Viruses from Human Metagenomes Reveals Hidden Associations with Chronic Diseases.</title>
        <authorList>
            <person name="Tisza M.J."/>
            <person name="Buck C.B."/>
        </authorList>
    </citation>
    <scope>NUCLEOTIDE SEQUENCE</scope>
    <source>
        <strain evidence="1">CtCS019</strain>
    </source>
</reference>
<sequence length="55" mass="6488">MGKKDRNTPLRLPRKLKKDIIKVAGRNSFYRVMYIMTLQYVNTGNQYIKIKRGNG</sequence>
<name>A0A8S5U5G0_9CAUD</name>